<dbReference type="InterPro" id="IPR052192">
    <property type="entry name" value="Insect_Ionotropic_Sensory_Rcpt"/>
</dbReference>
<dbReference type="GeneID" id="108077940"/>
<dbReference type="RefSeq" id="XP_017026967.1">
    <property type="nucleotide sequence ID" value="XM_017171478.1"/>
</dbReference>
<proteinExistence type="predicted"/>
<evidence type="ECO:0000313" key="10">
    <source>
        <dbReference type="Proteomes" id="UP001652661"/>
    </source>
</evidence>
<keyword evidence="10" id="KW-1185">Reference proteome</keyword>
<feature type="signal peptide" evidence="9">
    <location>
        <begin position="1"/>
        <end position="23"/>
    </location>
</feature>
<dbReference type="PROSITE" id="PS51257">
    <property type="entry name" value="PROKAR_LIPOPROTEIN"/>
    <property type="match status" value="1"/>
</dbReference>
<comment type="subcellular location">
    <subcellularLocation>
        <location evidence="1">Cell membrane</location>
        <topology evidence="1">Multi-pass membrane protein</topology>
    </subcellularLocation>
</comment>
<keyword evidence="3 8" id="KW-0812">Transmembrane</keyword>
<accession>A0A6P4IDI1</accession>
<organism evidence="10 11">
    <name type="scientific">Drosophila kikkawai</name>
    <name type="common">Fruit fly</name>
    <dbReference type="NCBI Taxonomy" id="30033"/>
    <lineage>
        <taxon>Eukaryota</taxon>
        <taxon>Metazoa</taxon>
        <taxon>Ecdysozoa</taxon>
        <taxon>Arthropoda</taxon>
        <taxon>Hexapoda</taxon>
        <taxon>Insecta</taxon>
        <taxon>Pterygota</taxon>
        <taxon>Neoptera</taxon>
        <taxon>Endopterygota</taxon>
        <taxon>Diptera</taxon>
        <taxon>Brachycera</taxon>
        <taxon>Muscomorpha</taxon>
        <taxon>Ephydroidea</taxon>
        <taxon>Drosophilidae</taxon>
        <taxon>Drosophila</taxon>
        <taxon>Sophophora</taxon>
    </lineage>
</organism>
<dbReference type="AlphaFoldDB" id="A0A6P4IDI1"/>
<name>A0A6P4IDI1_DROKI</name>
<evidence type="ECO:0000256" key="9">
    <source>
        <dbReference type="SAM" id="SignalP"/>
    </source>
</evidence>
<feature type="chain" id="PRO_5028324755" evidence="9">
    <location>
        <begin position="24"/>
        <end position="602"/>
    </location>
</feature>
<evidence type="ECO:0000256" key="6">
    <source>
        <dbReference type="ARBA" id="ARBA00023170"/>
    </source>
</evidence>
<keyword evidence="5 8" id="KW-0472">Membrane</keyword>
<feature type="transmembrane region" description="Helical" evidence="8">
    <location>
        <begin position="386"/>
        <end position="413"/>
    </location>
</feature>
<protein>
    <submittedName>
        <fullName evidence="11">Uncharacterized protein</fullName>
    </submittedName>
</protein>
<feature type="transmembrane region" description="Helical" evidence="8">
    <location>
        <begin position="329"/>
        <end position="347"/>
    </location>
</feature>
<evidence type="ECO:0000256" key="1">
    <source>
        <dbReference type="ARBA" id="ARBA00004651"/>
    </source>
</evidence>
<evidence type="ECO:0000256" key="8">
    <source>
        <dbReference type="SAM" id="Phobius"/>
    </source>
</evidence>
<keyword evidence="7" id="KW-0325">Glycoprotein</keyword>
<dbReference type="Proteomes" id="UP001652661">
    <property type="component" value="Chromosome 2R"/>
</dbReference>
<dbReference type="OrthoDB" id="7859910at2759"/>
<evidence type="ECO:0000256" key="7">
    <source>
        <dbReference type="ARBA" id="ARBA00023180"/>
    </source>
</evidence>
<dbReference type="PANTHER" id="PTHR42643:SF39">
    <property type="entry name" value="IONOTROPIC RECEPTOR 56A-RELATED"/>
    <property type="match status" value="1"/>
</dbReference>
<feature type="transmembrane region" description="Helical" evidence="8">
    <location>
        <begin position="570"/>
        <end position="597"/>
    </location>
</feature>
<keyword evidence="9" id="KW-0732">Signal</keyword>
<dbReference type="PANTHER" id="PTHR42643">
    <property type="entry name" value="IONOTROPIC RECEPTOR 20A-RELATED"/>
    <property type="match status" value="1"/>
</dbReference>
<gene>
    <name evidence="11" type="primary">LOC108077940</name>
</gene>
<dbReference type="GO" id="GO:0005886">
    <property type="term" value="C:plasma membrane"/>
    <property type="evidence" value="ECO:0007669"/>
    <property type="project" value="UniProtKB-SubCell"/>
</dbReference>
<sequence length="602" mass="69543">MERLFYLSTLLLILISCPILASSQLQIPLEIAEENEQLENDINSFFRIMDRLNDELGFYSFIPYTGNVYLRPSLEQRLMEHFAVPIYSVASGKGPLNRRYEKGKNLVIVLFSGFDDPILAVLNDTELSSGSHFYSFLYVPQGNNKRFLTMEEMRKFFSWCFETSIDHVLLLFQSESEFETWTYYYLKNVTVTRVRKGRSLNSMVRNEGYRFSVQVANDLPSIFWYNSTEQADVIGGGNISLSGPIGLMMVEFMRYINATMDILPIGEKQNSNYDIFQADQNVDMVANLVINDSLPFSPVVSDTQICLLVPHRRKIPSSRYFDRVVSPSVHLLMLPVALLVFVIKYIAHRRRSLLDAFFSTLRFHLGIPLPEGQLERLPLADKIIEVYSLLFLMIFISVCGSILSSVLTAGLYYPPITDVESMRASGLRIITEDPTILQAFRDNRMPSSLADLVDLVDDHTVFKNLQNLNDSVVNVVRTPNWRGLRLYQERLKTKRLAIAGPKLCSDIRLLRLPISPRSPMRFIFKDYFDRIFESGLEQKWIRMGFQKFREVYGITKLPTDKNNEWKPLTISFYSIFITLFMAGMLLSTLVFIIELLYKRYRG</sequence>
<evidence type="ECO:0000256" key="3">
    <source>
        <dbReference type="ARBA" id="ARBA00022692"/>
    </source>
</evidence>
<keyword evidence="6" id="KW-0675">Receptor</keyword>
<keyword evidence="4 8" id="KW-1133">Transmembrane helix</keyword>
<reference evidence="10" key="1">
    <citation type="submission" date="2025-05" db="UniProtKB">
        <authorList>
            <consortium name="RefSeq"/>
        </authorList>
    </citation>
    <scope>NUCLEOTIDE SEQUENCE [LARGE SCALE GENOMIC DNA]</scope>
    <source>
        <strain evidence="10">14028-0561.14</strain>
    </source>
</reference>
<evidence type="ECO:0000256" key="2">
    <source>
        <dbReference type="ARBA" id="ARBA00022475"/>
    </source>
</evidence>
<reference evidence="11" key="2">
    <citation type="submission" date="2025-08" db="UniProtKB">
        <authorList>
            <consortium name="RefSeq"/>
        </authorList>
    </citation>
    <scope>IDENTIFICATION</scope>
    <source>
        <strain evidence="11">14028-0561.14</strain>
        <tissue evidence="11">Whole fly</tissue>
    </source>
</reference>
<evidence type="ECO:0000256" key="4">
    <source>
        <dbReference type="ARBA" id="ARBA00022989"/>
    </source>
</evidence>
<keyword evidence="2" id="KW-1003">Cell membrane</keyword>
<evidence type="ECO:0000313" key="11">
    <source>
        <dbReference type="RefSeq" id="XP_017026967.1"/>
    </source>
</evidence>
<evidence type="ECO:0000256" key="5">
    <source>
        <dbReference type="ARBA" id="ARBA00023136"/>
    </source>
</evidence>